<gene>
    <name evidence="2" type="ORF">SPIL2461_LOCUS1977</name>
</gene>
<evidence type="ECO:0000313" key="3">
    <source>
        <dbReference type="Proteomes" id="UP000649617"/>
    </source>
</evidence>
<accession>A0A812JGA1</accession>
<dbReference type="AlphaFoldDB" id="A0A812JGA1"/>
<evidence type="ECO:0000313" key="2">
    <source>
        <dbReference type="EMBL" id="CAE7206217.1"/>
    </source>
</evidence>
<feature type="region of interest" description="Disordered" evidence="1">
    <location>
        <begin position="1"/>
        <end position="28"/>
    </location>
</feature>
<comment type="caution">
    <text evidence="2">The sequence shown here is derived from an EMBL/GenBank/DDBJ whole genome shotgun (WGS) entry which is preliminary data.</text>
</comment>
<dbReference type="EMBL" id="CAJNIZ010002102">
    <property type="protein sequence ID" value="CAE7206217.1"/>
    <property type="molecule type" value="Genomic_DNA"/>
</dbReference>
<proteinExistence type="predicted"/>
<feature type="non-terminal residue" evidence="2">
    <location>
        <position position="56"/>
    </location>
</feature>
<feature type="non-terminal residue" evidence="2">
    <location>
        <position position="1"/>
    </location>
</feature>
<keyword evidence="3" id="KW-1185">Reference proteome</keyword>
<reference evidence="2" key="1">
    <citation type="submission" date="2021-02" db="EMBL/GenBank/DDBJ databases">
        <authorList>
            <person name="Dougan E. K."/>
            <person name="Rhodes N."/>
            <person name="Thang M."/>
            <person name="Chan C."/>
        </authorList>
    </citation>
    <scope>NUCLEOTIDE SEQUENCE</scope>
</reference>
<sequence>PIPTSSSLQLPAAPAAKALDDEDVGEPVDAEEQMTVEACGVEASETVEVTEMAAEQ</sequence>
<protein>
    <submittedName>
        <fullName evidence="2">Uncharacterized protein</fullName>
    </submittedName>
</protein>
<feature type="compositionally biased region" description="Low complexity" evidence="1">
    <location>
        <begin position="1"/>
        <end position="17"/>
    </location>
</feature>
<name>A0A812JGA1_SYMPI</name>
<dbReference type="Proteomes" id="UP000649617">
    <property type="component" value="Unassembled WGS sequence"/>
</dbReference>
<organism evidence="2 3">
    <name type="scientific">Symbiodinium pilosum</name>
    <name type="common">Dinoflagellate</name>
    <dbReference type="NCBI Taxonomy" id="2952"/>
    <lineage>
        <taxon>Eukaryota</taxon>
        <taxon>Sar</taxon>
        <taxon>Alveolata</taxon>
        <taxon>Dinophyceae</taxon>
        <taxon>Suessiales</taxon>
        <taxon>Symbiodiniaceae</taxon>
        <taxon>Symbiodinium</taxon>
    </lineage>
</organism>
<evidence type="ECO:0000256" key="1">
    <source>
        <dbReference type="SAM" id="MobiDB-lite"/>
    </source>
</evidence>